<dbReference type="OMA" id="NATCFIM"/>
<keyword evidence="1" id="KW-0812">Transmembrane</keyword>
<keyword evidence="3" id="KW-1185">Reference proteome</keyword>
<accession>A0A8J5XGX8</accession>
<keyword evidence="1" id="KW-0472">Membrane</keyword>
<feature type="transmembrane region" description="Helical" evidence="1">
    <location>
        <begin position="76"/>
        <end position="99"/>
    </location>
</feature>
<feature type="transmembrane region" description="Helical" evidence="1">
    <location>
        <begin position="50"/>
        <end position="69"/>
    </location>
</feature>
<proteinExistence type="predicted"/>
<dbReference type="OrthoDB" id="10262014at2759"/>
<evidence type="ECO:0000313" key="2">
    <source>
        <dbReference type="EMBL" id="KAG8460772.1"/>
    </source>
</evidence>
<feature type="transmembrane region" description="Helical" evidence="1">
    <location>
        <begin position="203"/>
        <end position="222"/>
    </location>
</feature>
<name>A0A8J5XGX8_DIALT</name>
<reference evidence="2" key="1">
    <citation type="submission" date="2021-05" db="EMBL/GenBank/DDBJ databases">
        <title>The genome of the haptophyte Pavlova lutheri (Diacronema luteri, Pavlovales) - a model for lipid biosynthesis in eukaryotic algae.</title>
        <authorList>
            <person name="Hulatt C.J."/>
            <person name="Posewitz M.C."/>
        </authorList>
    </citation>
    <scope>NUCLEOTIDE SEQUENCE</scope>
    <source>
        <strain evidence="2">NIVA-4/92</strain>
    </source>
</reference>
<dbReference type="Proteomes" id="UP000751190">
    <property type="component" value="Unassembled WGS sequence"/>
</dbReference>
<evidence type="ECO:0000256" key="1">
    <source>
        <dbReference type="SAM" id="Phobius"/>
    </source>
</evidence>
<comment type="caution">
    <text evidence="2">The sequence shown here is derived from an EMBL/GenBank/DDBJ whole genome shotgun (WGS) entry which is preliminary data.</text>
</comment>
<feature type="transmembrane region" description="Helical" evidence="1">
    <location>
        <begin position="135"/>
        <end position="153"/>
    </location>
</feature>
<evidence type="ECO:0000313" key="3">
    <source>
        <dbReference type="Proteomes" id="UP000751190"/>
    </source>
</evidence>
<protein>
    <submittedName>
        <fullName evidence="2">Uncharacterized protein</fullName>
    </submittedName>
</protein>
<feature type="transmembrane region" description="Helical" evidence="1">
    <location>
        <begin position="234"/>
        <end position="251"/>
    </location>
</feature>
<gene>
    <name evidence="2" type="ORF">KFE25_010827</name>
</gene>
<sequence length="334" mass="37821">MADFAEAFGLPAGLLPSHATPDACLRPSTLFAWEGVLGCNRPISEVATRVLEAGLLSLAALGVLDILFARHTKARYFFLHVVANLWISLLCLPDVWWILTDPLAALASHQAIHWPTSIVFSVHIYHVLFFKNLQWIDWLHHILMVAVGAPLLITGEVGPLQNFNNFWMCGVPGGIDYCMLFCVKSGWMRPLAEKKYNLLINVWMRAPFLVCTGTLVFVQTFLQTPDRIPAYVRFTRYFLMLLACWNALFFMERVVGNYHVCEYKERLAAKERKRAKELAAAAAAATHGRPLLARKDSEMEDNPYESEEHVSAGLFTRKVLSRIDLQELAKNHHD</sequence>
<dbReference type="EMBL" id="JAGTXO010000030">
    <property type="protein sequence ID" value="KAG8460772.1"/>
    <property type="molecule type" value="Genomic_DNA"/>
</dbReference>
<organism evidence="2 3">
    <name type="scientific">Diacronema lutheri</name>
    <name type="common">Unicellular marine alga</name>
    <name type="synonym">Monochrysis lutheri</name>
    <dbReference type="NCBI Taxonomy" id="2081491"/>
    <lineage>
        <taxon>Eukaryota</taxon>
        <taxon>Haptista</taxon>
        <taxon>Haptophyta</taxon>
        <taxon>Pavlovophyceae</taxon>
        <taxon>Pavlovales</taxon>
        <taxon>Pavlovaceae</taxon>
        <taxon>Diacronema</taxon>
    </lineage>
</organism>
<dbReference type="AlphaFoldDB" id="A0A8J5XGX8"/>
<keyword evidence="1" id="KW-1133">Transmembrane helix</keyword>